<keyword evidence="2" id="KW-1133">Transmembrane helix</keyword>
<sequence length="422" mass="44738">MAREKDAGSMPGSFTGEGADSSWQPVQPTSHYERARYRSRQFNPLIGASTAEEEAAISTTARIGAPFAPGGTKESVPRKTVHRGHTKPRAFGSAETAAGGTPTNQGANVAPNAGKRQGAKRPAPSTPPRARTVAARPARTNAGNGAGYALSALIMGALSILVASSSALFGIILAIIAFAQAGKARKNGRKAGIGRVLASIGLALSIICAFVGSGSIVSDVFNDLLDGKSYMQPVDSYENSPGVASGSLDALSLDGSEREVGELAVQQFSKLADLDEETVSFVADILDDDMRNYFGIDHAMLGIDPEDAARWVLADGTYEISSVYAFDDDGEGSVFADMQVRDTSVLYDALWKGIEDIESTTLEELQGNASDLEKIAASYRAALEKGAPLTDRFVDVEFLLQDGTWVVDEAYWKDTLRSLYHL</sequence>
<feature type="region of interest" description="Disordered" evidence="1">
    <location>
        <begin position="1"/>
        <end position="35"/>
    </location>
</feature>
<feature type="compositionally biased region" description="Polar residues" evidence="1">
    <location>
        <begin position="21"/>
        <end position="30"/>
    </location>
</feature>
<reference evidence="3" key="2">
    <citation type="journal article" date="2021" name="PeerJ">
        <title>Extensive microbial diversity within the chicken gut microbiome revealed by metagenomics and culture.</title>
        <authorList>
            <person name="Gilroy R."/>
            <person name="Ravi A."/>
            <person name="Getino M."/>
            <person name="Pursley I."/>
            <person name="Horton D.L."/>
            <person name="Alikhan N.F."/>
            <person name="Baker D."/>
            <person name="Gharbi K."/>
            <person name="Hall N."/>
            <person name="Watson M."/>
            <person name="Adriaenssens E.M."/>
            <person name="Foster-Nyarko E."/>
            <person name="Jarju S."/>
            <person name="Secka A."/>
            <person name="Antonio M."/>
            <person name="Oren A."/>
            <person name="Chaudhuri R.R."/>
            <person name="La Ragione R."/>
            <person name="Hildebrand F."/>
            <person name="Pallen M.J."/>
        </authorList>
    </citation>
    <scope>NUCLEOTIDE SEQUENCE</scope>
    <source>
        <strain evidence="3">ChiGjej1B1-2707</strain>
    </source>
</reference>
<evidence type="ECO:0008006" key="5">
    <source>
        <dbReference type="Google" id="ProtNLM"/>
    </source>
</evidence>
<dbReference type="EMBL" id="DVGB01000109">
    <property type="protein sequence ID" value="HIR02373.1"/>
    <property type="molecule type" value="Genomic_DNA"/>
</dbReference>
<feature type="compositionally biased region" description="Low complexity" evidence="1">
    <location>
        <begin position="128"/>
        <end position="138"/>
    </location>
</feature>
<keyword evidence="2" id="KW-0812">Transmembrane</keyword>
<evidence type="ECO:0000256" key="2">
    <source>
        <dbReference type="SAM" id="Phobius"/>
    </source>
</evidence>
<dbReference type="AlphaFoldDB" id="A0A9D1D3Z5"/>
<accession>A0A9D1D3Z5</accession>
<feature type="transmembrane region" description="Helical" evidence="2">
    <location>
        <begin position="146"/>
        <end position="179"/>
    </location>
</feature>
<dbReference type="Proteomes" id="UP000824261">
    <property type="component" value="Unassembled WGS sequence"/>
</dbReference>
<reference evidence="3" key="1">
    <citation type="submission" date="2020-10" db="EMBL/GenBank/DDBJ databases">
        <authorList>
            <person name="Gilroy R."/>
        </authorList>
    </citation>
    <scope>NUCLEOTIDE SEQUENCE</scope>
    <source>
        <strain evidence="3">ChiGjej1B1-2707</strain>
    </source>
</reference>
<evidence type="ECO:0000256" key="1">
    <source>
        <dbReference type="SAM" id="MobiDB-lite"/>
    </source>
</evidence>
<feature type="region of interest" description="Disordered" evidence="1">
    <location>
        <begin position="51"/>
        <end position="138"/>
    </location>
</feature>
<feature type="compositionally biased region" description="Basic residues" evidence="1">
    <location>
        <begin position="79"/>
        <end position="88"/>
    </location>
</feature>
<protein>
    <recommendedName>
        <fullName evidence="5">DUF4190 domain-containing protein</fullName>
    </recommendedName>
</protein>
<feature type="transmembrane region" description="Helical" evidence="2">
    <location>
        <begin position="191"/>
        <end position="212"/>
    </location>
</feature>
<name>A0A9D1D3Z5_9ACTN</name>
<proteinExistence type="predicted"/>
<organism evidence="3 4">
    <name type="scientific">Candidatus Aveggerthella stercoripullorum</name>
    <dbReference type="NCBI Taxonomy" id="2840688"/>
    <lineage>
        <taxon>Bacteria</taxon>
        <taxon>Bacillati</taxon>
        <taxon>Actinomycetota</taxon>
        <taxon>Coriobacteriia</taxon>
        <taxon>Eggerthellales</taxon>
        <taxon>Eggerthellaceae</taxon>
        <taxon>Eggerthellaceae incertae sedis</taxon>
        <taxon>Candidatus Aveggerthella</taxon>
    </lineage>
</organism>
<evidence type="ECO:0000313" key="3">
    <source>
        <dbReference type="EMBL" id="HIR02373.1"/>
    </source>
</evidence>
<evidence type="ECO:0000313" key="4">
    <source>
        <dbReference type="Proteomes" id="UP000824261"/>
    </source>
</evidence>
<gene>
    <name evidence="3" type="ORF">IAA69_08970</name>
</gene>
<keyword evidence="2" id="KW-0472">Membrane</keyword>
<comment type="caution">
    <text evidence="3">The sequence shown here is derived from an EMBL/GenBank/DDBJ whole genome shotgun (WGS) entry which is preliminary data.</text>
</comment>